<dbReference type="AlphaFoldDB" id="A0A3B1JU99"/>
<dbReference type="InterPro" id="IPR014044">
    <property type="entry name" value="CAP_dom"/>
</dbReference>
<dbReference type="PROSITE" id="PS01010">
    <property type="entry name" value="CRISP_2"/>
    <property type="match status" value="1"/>
</dbReference>
<evidence type="ECO:0000313" key="3">
    <source>
        <dbReference type="Ensembl" id="ENSAMXP00000044919.1"/>
    </source>
</evidence>
<name>A0A3B1JU99_ASTMX</name>
<dbReference type="InterPro" id="IPR018244">
    <property type="entry name" value="Allrgn_V5/Tpx1_CS"/>
</dbReference>
<evidence type="ECO:0000313" key="4">
    <source>
        <dbReference type="Proteomes" id="UP000018467"/>
    </source>
</evidence>
<reference evidence="3" key="4">
    <citation type="submission" date="2025-09" db="UniProtKB">
        <authorList>
            <consortium name="Ensembl"/>
        </authorList>
    </citation>
    <scope>IDENTIFICATION</scope>
</reference>
<reference evidence="4" key="2">
    <citation type="journal article" date="2014" name="Nat. Commun.">
        <title>The cavefish genome reveals candidate genes for eye loss.</title>
        <authorList>
            <person name="McGaugh S.E."/>
            <person name="Gross J.B."/>
            <person name="Aken B."/>
            <person name="Blin M."/>
            <person name="Borowsky R."/>
            <person name="Chalopin D."/>
            <person name="Hinaux H."/>
            <person name="Jeffery W.R."/>
            <person name="Keene A."/>
            <person name="Ma L."/>
            <person name="Minx P."/>
            <person name="Murphy D."/>
            <person name="O'Quin K.E."/>
            <person name="Retaux S."/>
            <person name="Rohner N."/>
            <person name="Searle S.M."/>
            <person name="Stahl B.A."/>
            <person name="Tabin C."/>
            <person name="Volff J.N."/>
            <person name="Yoshizawa M."/>
            <person name="Warren W.C."/>
        </authorList>
    </citation>
    <scope>NUCLEOTIDE SEQUENCE [LARGE SCALE GENOMIC DNA]</scope>
    <source>
        <strain evidence="4">female</strain>
    </source>
</reference>
<feature type="domain" description="SCP" evidence="2">
    <location>
        <begin position="28"/>
        <end position="170"/>
    </location>
</feature>
<dbReference type="Pfam" id="PF00188">
    <property type="entry name" value="CAP"/>
    <property type="match status" value="1"/>
</dbReference>
<reference evidence="4" key="1">
    <citation type="submission" date="2013-03" db="EMBL/GenBank/DDBJ databases">
        <authorList>
            <person name="Jeffery W."/>
            <person name="Warren W."/>
            <person name="Wilson R.K."/>
        </authorList>
    </citation>
    <scope>NUCLEOTIDE SEQUENCE</scope>
    <source>
        <strain evidence="4">female</strain>
    </source>
</reference>
<evidence type="ECO:0000259" key="2">
    <source>
        <dbReference type="SMART" id="SM00198"/>
    </source>
</evidence>
<dbReference type="GO" id="GO:0005576">
    <property type="term" value="C:extracellular region"/>
    <property type="evidence" value="ECO:0007669"/>
    <property type="project" value="InterPro"/>
</dbReference>
<keyword evidence="1" id="KW-0732">Signal</keyword>
<accession>A0A3B1JU99</accession>
<dbReference type="InterPro" id="IPR035940">
    <property type="entry name" value="CAP_sf"/>
</dbReference>
<dbReference type="Bgee" id="ENSAMXG00000040243">
    <property type="expression patterns" value="Expressed in zone of skin and 13 other cell types or tissues"/>
</dbReference>
<reference evidence="3" key="3">
    <citation type="submission" date="2025-08" db="UniProtKB">
        <authorList>
            <consortium name="Ensembl"/>
        </authorList>
    </citation>
    <scope>IDENTIFICATION</scope>
</reference>
<dbReference type="STRING" id="7994.ENSAMXP00000044919"/>
<dbReference type="Proteomes" id="UP000018467">
    <property type="component" value="Unassembled WGS sequence"/>
</dbReference>
<dbReference type="PRINTS" id="PR00837">
    <property type="entry name" value="V5TPXLIKE"/>
</dbReference>
<dbReference type="InterPro" id="IPR001283">
    <property type="entry name" value="CRISP-related"/>
</dbReference>
<sequence>MKMAPRWTLICAGLWMLLAPGRGQFPKEDQQRIVNLHNHHRSTVEPPAADMIHMKWSGELALIAKEYATKCIWEHNPDSQNIMGENLFITTGPLDIEKALSDWFMEHKHYSYDNNTCAENEMCGHYTQMVWAKTKEVGCGSHLCETVEALGFKNATLLVCNYLPLGNYMGQKPYQVGEQCSKCPDDLKNCVDQACDSTDPDELPTVSPTEQWMTVIPYNMPAESDVVQNRFSDRDELPSMMPTEWMTELYYTEMSSSGRPSASSLILVGLLASLLLL</sequence>
<feature type="chain" id="PRO_5017177812" evidence="1">
    <location>
        <begin position="24"/>
        <end position="277"/>
    </location>
</feature>
<dbReference type="PANTHER" id="PTHR10334">
    <property type="entry name" value="CYSTEINE-RICH SECRETORY PROTEIN-RELATED"/>
    <property type="match status" value="1"/>
</dbReference>
<dbReference type="Ensembl" id="ENSAMXT00000029824.1">
    <property type="protein sequence ID" value="ENSAMXP00000044919.1"/>
    <property type="gene ID" value="ENSAMXG00000040243.1"/>
</dbReference>
<dbReference type="GeneTree" id="ENSGT00940000163908"/>
<dbReference type="InParanoid" id="A0A3B1JU99"/>
<dbReference type="Gene3D" id="3.40.33.10">
    <property type="entry name" value="CAP"/>
    <property type="match status" value="1"/>
</dbReference>
<keyword evidence="4" id="KW-1185">Reference proteome</keyword>
<protein>
    <submittedName>
        <fullName evidence="3">Peptidase inhibitor 16</fullName>
    </submittedName>
</protein>
<proteinExistence type="predicted"/>
<organism evidence="3 4">
    <name type="scientific">Astyanax mexicanus</name>
    <name type="common">Blind cave fish</name>
    <name type="synonym">Astyanax fasciatus mexicanus</name>
    <dbReference type="NCBI Taxonomy" id="7994"/>
    <lineage>
        <taxon>Eukaryota</taxon>
        <taxon>Metazoa</taxon>
        <taxon>Chordata</taxon>
        <taxon>Craniata</taxon>
        <taxon>Vertebrata</taxon>
        <taxon>Euteleostomi</taxon>
        <taxon>Actinopterygii</taxon>
        <taxon>Neopterygii</taxon>
        <taxon>Teleostei</taxon>
        <taxon>Ostariophysi</taxon>
        <taxon>Characiformes</taxon>
        <taxon>Characoidei</taxon>
        <taxon>Acestrorhamphidae</taxon>
        <taxon>Acestrorhamphinae</taxon>
        <taxon>Astyanax</taxon>
    </lineage>
</organism>
<evidence type="ECO:0000256" key="1">
    <source>
        <dbReference type="SAM" id="SignalP"/>
    </source>
</evidence>
<dbReference type="SMART" id="SM00198">
    <property type="entry name" value="SCP"/>
    <property type="match status" value="1"/>
</dbReference>
<feature type="signal peptide" evidence="1">
    <location>
        <begin position="1"/>
        <end position="23"/>
    </location>
</feature>
<dbReference type="PROSITE" id="PS01009">
    <property type="entry name" value="CRISP_1"/>
    <property type="match status" value="1"/>
</dbReference>
<dbReference type="SUPFAM" id="SSF55797">
    <property type="entry name" value="PR-1-like"/>
    <property type="match status" value="1"/>
</dbReference>